<sequence length="249" mass="27494">MQSQQPSSIIADRQTQYVPSLPSLAYGNDDDLISQQPITLTQAAEFERSFCANSSERPPQGSWARVSRNGTQLYGSITPMQTSEVKTIMDNLAKACILGLGSGATTTHTQIVTRQQASKCDNIAGSGSGTERLSGLWAIIVKDGSYNYSSLTRDQEWRLRELMDRFAFRVELGCGGLTTHEEFGTEIQARKFKSLLGSELTSVRPSGEWASVIIDGAPKYWPVTGGMKMWELTSMIDNIKSENARRWPV</sequence>
<dbReference type="EMBL" id="CP144522">
    <property type="protein sequence ID" value="WWC69244.1"/>
    <property type="molecule type" value="Genomic_DNA"/>
</dbReference>
<evidence type="ECO:0000313" key="2">
    <source>
        <dbReference type="EMBL" id="WWC69244.1"/>
    </source>
</evidence>
<dbReference type="RefSeq" id="XP_019013743.1">
    <property type="nucleotide sequence ID" value="XM_019153582.1"/>
</dbReference>
<dbReference type="GeneID" id="30170184"/>
<dbReference type="KEGG" id="kpin:30170184"/>
<proteinExistence type="predicted"/>
<name>A0A1B9IAT8_9TREE</name>
<gene>
    <name evidence="1" type="ORF">I206_01815</name>
    <name evidence="2" type="ORF">I206_103181</name>
</gene>
<dbReference type="Proteomes" id="UP000094020">
    <property type="component" value="Chromosome 4"/>
</dbReference>
<reference evidence="2" key="2">
    <citation type="submission" date="2013-07" db="EMBL/GenBank/DDBJ databases">
        <authorList>
            <consortium name="The Broad Institute Genome Sequencing Platform"/>
            <person name="Cuomo C."/>
            <person name="Litvintseva A."/>
            <person name="Chen Y."/>
            <person name="Heitman J."/>
            <person name="Sun S."/>
            <person name="Springer D."/>
            <person name="Dromer F."/>
            <person name="Young S.K."/>
            <person name="Zeng Q."/>
            <person name="Gargeya S."/>
            <person name="Fitzgerald M."/>
            <person name="Abouelleil A."/>
            <person name="Alvarado L."/>
            <person name="Berlin A.M."/>
            <person name="Chapman S.B."/>
            <person name="Dewar J."/>
            <person name="Goldberg J."/>
            <person name="Griggs A."/>
            <person name="Gujja S."/>
            <person name="Hansen M."/>
            <person name="Howarth C."/>
            <person name="Imamovic A."/>
            <person name="Larimer J."/>
            <person name="McCowan C."/>
            <person name="Murphy C."/>
            <person name="Pearson M."/>
            <person name="Priest M."/>
            <person name="Roberts A."/>
            <person name="Saif S."/>
            <person name="Shea T."/>
            <person name="Sykes S."/>
            <person name="Wortman J."/>
            <person name="Nusbaum C."/>
            <person name="Birren B."/>
        </authorList>
    </citation>
    <scope>NUCLEOTIDE SEQUENCE</scope>
    <source>
        <strain evidence="2">CBS 10737</strain>
    </source>
</reference>
<accession>A0A1B9IAT8</accession>
<keyword evidence="3" id="KW-1185">Reference proteome</keyword>
<dbReference type="EMBL" id="KI894008">
    <property type="protein sequence ID" value="OCF52524.1"/>
    <property type="molecule type" value="Genomic_DNA"/>
</dbReference>
<evidence type="ECO:0000313" key="3">
    <source>
        <dbReference type="Proteomes" id="UP000094020"/>
    </source>
</evidence>
<protein>
    <submittedName>
        <fullName evidence="1">Uncharacterized protein</fullName>
    </submittedName>
</protein>
<reference evidence="1" key="3">
    <citation type="submission" date="2016-07" db="EMBL/GenBank/DDBJ databases">
        <title>Evolution of pathogenesis and genome organization in the Tremellales.</title>
        <authorList>
            <person name="Cuomo C."/>
            <person name="Litvintseva A."/>
            <person name="Heitman J."/>
            <person name="Chen Y."/>
            <person name="Sun S."/>
            <person name="Springer D."/>
            <person name="Dromer F."/>
            <person name="Young S."/>
            <person name="Zeng Q."/>
            <person name="Chapman S."/>
            <person name="Gujja S."/>
            <person name="Saif S."/>
            <person name="Birren B."/>
        </authorList>
    </citation>
    <scope>NUCLEOTIDE SEQUENCE</scope>
    <source>
        <strain evidence="1">CBS 10737</strain>
    </source>
</reference>
<organism evidence="1">
    <name type="scientific">Kwoniella pini CBS 10737</name>
    <dbReference type="NCBI Taxonomy" id="1296096"/>
    <lineage>
        <taxon>Eukaryota</taxon>
        <taxon>Fungi</taxon>
        <taxon>Dikarya</taxon>
        <taxon>Basidiomycota</taxon>
        <taxon>Agaricomycotina</taxon>
        <taxon>Tremellomycetes</taxon>
        <taxon>Tremellales</taxon>
        <taxon>Cryptococcaceae</taxon>
        <taxon>Kwoniella</taxon>
    </lineage>
</organism>
<dbReference type="AlphaFoldDB" id="A0A1B9IAT8"/>
<evidence type="ECO:0000313" key="1">
    <source>
        <dbReference type="EMBL" id="OCF52524.1"/>
    </source>
</evidence>
<reference evidence="2" key="4">
    <citation type="submission" date="2024-02" db="EMBL/GenBank/DDBJ databases">
        <title>Comparative genomics of Cryptococcus and Kwoniella reveals pathogenesis evolution and contrasting modes of karyotype evolution via chromosome fusion or intercentromeric recombination.</title>
        <authorList>
            <person name="Coelho M.A."/>
            <person name="David-Palma M."/>
            <person name="Shea T."/>
            <person name="Bowers K."/>
            <person name="McGinley-Smith S."/>
            <person name="Mohammad A.W."/>
            <person name="Gnirke A."/>
            <person name="Yurkov A.M."/>
            <person name="Nowrousian M."/>
            <person name="Sun S."/>
            <person name="Cuomo C.A."/>
            <person name="Heitman J."/>
        </authorList>
    </citation>
    <scope>NUCLEOTIDE SEQUENCE</scope>
    <source>
        <strain evidence="2">CBS 10737</strain>
    </source>
</reference>
<reference evidence="1" key="1">
    <citation type="submission" date="2013-07" db="EMBL/GenBank/DDBJ databases">
        <title>The Genome Sequence of Cryptococcus pinus CBS10737.</title>
        <authorList>
            <consortium name="The Broad Institute Genome Sequencing Platform"/>
            <person name="Cuomo C."/>
            <person name="Litvintseva A."/>
            <person name="Chen Y."/>
            <person name="Heitman J."/>
            <person name="Sun S."/>
            <person name="Springer D."/>
            <person name="Dromer F."/>
            <person name="Young S.K."/>
            <person name="Zeng Q."/>
            <person name="Gargeya S."/>
            <person name="Fitzgerald M."/>
            <person name="Abouelleil A."/>
            <person name="Alvarado L."/>
            <person name="Berlin A.M."/>
            <person name="Chapman S.B."/>
            <person name="Dewar J."/>
            <person name="Goldberg J."/>
            <person name="Griggs A."/>
            <person name="Gujja S."/>
            <person name="Hansen M."/>
            <person name="Howarth C."/>
            <person name="Imamovic A."/>
            <person name="Larimer J."/>
            <person name="McCowan C."/>
            <person name="Murphy C."/>
            <person name="Pearson M."/>
            <person name="Priest M."/>
            <person name="Roberts A."/>
            <person name="Saif S."/>
            <person name="Shea T."/>
            <person name="Sykes S."/>
            <person name="Wortman J."/>
            <person name="Nusbaum C."/>
            <person name="Birren B."/>
        </authorList>
    </citation>
    <scope>NUCLEOTIDE SEQUENCE [LARGE SCALE GENOMIC DNA]</scope>
    <source>
        <strain evidence="1">CBS 10737</strain>
    </source>
</reference>